<dbReference type="GO" id="GO:0004047">
    <property type="term" value="F:aminomethyltransferase activity"/>
    <property type="evidence" value="ECO:0007669"/>
    <property type="project" value="UniProtKB-UniRule"/>
</dbReference>
<evidence type="ECO:0000313" key="12">
    <source>
        <dbReference type="Proteomes" id="UP000189464"/>
    </source>
</evidence>
<evidence type="ECO:0000256" key="1">
    <source>
        <dbReference type="ARBA" id="ARBA00008609"/>
    </source>
</evidence>
<reference evidence="11 12" key="1">
    <citation type="journal article" date="2016" name="Int. J. Syst. Evol. Microbiol.">
        <title>Desulfotomaculum ferrireducens sp. nov., a moderately thermophilic sulfate-reducing and dissimilatory Fe(III)-reducing bacterium isolated from compost.</title>
        <authorList>
            <person name="Yang G."/>
            <person name="Guo J."/>
            <person name="Zhuang L."/>
            <person name="Yuan Y."/>
            <person name="Zhou S."/>
        </authorList>
    </citation>
    <scope>NUCLEOTIDE SEQUENCE [LARGE SCALE GENOMIC DNA]</scope>
    <source>
        <strain evidence="11 12">GSS09</strain>
    </source>
</reference>
<dbReference type="FunFam" id="3.30.70.1400:FF:000001">
    <property type="entry name" value="Aminomethyltransferase"/>
    <property type="match status" value="1"/>
</dbReference>
<evidence type="ECO:0000256" key="7">
    <source>
        <dbReference type="HAMAP-Rule" id="MF_00259"/>
    </source>
</evidence>
<dbReference type="PANTHER" id="PTHR43757:SF2">
    <property type="entry name" value="AMINOMETHYLTRANSFERASE, MITOCHONDRIAL"/>
    <property type="match status" value="1"/>
</dbReference>
<comment type="function">
    <text evidence="7">The glycine cleavage system catalyzes the degradation of glycine.</text>
</comment>
<dbReference type="InterPro" id="IPR006223">
    <property type="entry name" value="GcvT"/>
</dbReference>
<dbReference type="InterPro" id="IPR022903">
    <property type="entry name" value="GcvT_bac"/>
</dbReference>
<gene>
    <name evidence="7" type="primary">gcvT</name>
    <name evidence="11" type="ORF">B0537_04120</name>
</gene>
<dbReference type="GO" id="GO:0005960">
    <property type="term" value="C:glycine cleavage complex"/>
    <property type="evidence" value="ECO:0007669"/>
    <property type="project" value="InterPro"/>
</dbReference>
<evidence type="ECO:0000256" key="2">
    <source>
        <dbReference type="ARBA" id="ARBA00012616"/>
    </source>
</evidence>
<feature type="domain" description="GCVT N-terminal" evidence="9">
    <location>
        <begin position="9"/>
        <end position="266"/>
    </location>
</feature>
<dbReference type="EC" id="2.1.2.10" evidence="2 7"/>
<dbReference type="GO" id="GO:0005829">
    <property type="term" value="C:cytosol"/>
    <property type="evidence" value="ECO:0007669"/>
    <property type="project" value="TreeGrafter"/>
</dbReference>
<sequence>MSLLKRTPLYDTHLAAGAKMVEFGGWLMPVQYEGILKEHQAVRTAAGLFDVSHMGEIEISGPGARNFLQGLIPNDVNRLKPGCAIYSPLCNPAGGIIDDLLVYQLEENQYLLVVNASNIDKDYRWIETQAEGQGDITIKNVSEVTGQLALQGPVAEKVLQKLTAINLSEIKYFCFVYGQVEGVQCLISRTGYTGEDGFELYFPAEHATALWNAILAAGQLEGVQPAGLGARDTLRFEACLPLYGHELTDEISPLMAGLGWTVKFNKPDFIGREALSKEKEAGVSHKLVGLEMIERGIPRQGYPVQREGQEIGWITSGTFAPTLNKNLGLAYVLVQYAEIGSELDVMVRNKPVKARVVPKPFYKREV</sequence>
<evidence type="ECO:0000256" key="6">
    <source>
        <dbReference type="ARBA" id="ARBA00047665"/>
    </source>
</evidence>
<evidence type="ECO:0000313" key="11">
    <source>
        <dbReference type="EMBL" id="AQS58350.1"/>
    </source>
</evidence>
<dbReference type="Gene3D" id="3.30.1360.120">
    <property type="entry name" value="Probable tRNA modification gtpase trme, domain 1"/>
    <property type="match status" value="1"/>
</dbReference>
<dbReference type="Gene3D" id="2.40.30.110">
    <property type="entry name" value="Aminomethyltransferase beta-barrel domains"/>
    <property type="match status" value="1"/>
</dbReference>
<evidence type="ECO:0000256" key="5">
    <source>
        <dbReference type="ARBA" id="ARBA00031395"/>
    </source>
</evidence>
<comment type="subunit">
    <text evidence="7">The glycine cleavage system is composed of four proteins: P, T, L and H.</text>
</comment>
<dbReference type="STRING" id="1833852.B0537_04120"/>
<dbReference type="InterPro" id="IPR027266">
    <property type="entry name" value="TrmE/GcvT-like"/>
</dbReference>
<keyword evidence="4 7" id="KW-0808">Transferase</keyword>
<dbReference type="HAMAP" id="MF_00259">
    <property type="entry name" value="GcvT"/>
    <property type="match status" value="1"/>
</dbReference>
<dbReference type="Pfam" id="PF08669">
    <property type="entry name" value="GCV_T_C"/>
    <property type="match status" value="1"/>
</dbReference>
<evidence type="ECO:0000259" key="9">
    <source>
        <dbReference type="Pfam" id="PF01571"/>
    </source>
</evidence>
<dbReference type="GO" id="GO:0019464">
    <property type="term" value="P:glycine decarboxylation via glycine cleavage system"/>
    <property type="evidence" value="ECO:0007669"/>
    <property type="project" value="UniProtKB-UniRule"/>
</dbReference>
<feature type="binding site" evidence="8">
    <location>
        <position position="199"/>
    </location>
    <ligand>
        <name>substrate</name>
    </ligand>
</feature>
<dbReference type="KEGG" id="dfg:B0537_04120"/>
<dbReference type="OrthoDB" id="9774591at2"/>
<accession>A0A1S6IUA0</accession>
<dbReference type="FunFam" id="4.10.1250.10:FF:000001">
    <property type="entry name" value="Aminomethyltransferase"/>
    <property type="match status" value="1"/>
</dbReference>
<organism evidence="11 12">
    <name type="scientific">Desulforamulus ferrireducens</name>
    <dbReference type="NCBI Taxonomy" id="1833852"/>
    <lineage>
        <taxon>Bacteria</taxon>
        <taxon>Bacillati</taxon>
        <taxon>Bacillota</taxon>
        <taxon>Clostridia</taxon>
        <taxon>Eubacteriales</taxon>
        <taxon>Peptococcaceae</taxon>
        <taxon>Desulforamulus</taxon>
    </lineage>
</organism>
<name>A0A1S6IUA0_9FIRM</name>
<proteinExistence type="inferred from homology"/>
<dbReference type="EMBL" id="CP019698">
    <property type="protein sequence ID" value="AQS58350.1"/>
    <property type="molecule type" value="Genomic_DNA"/>
</dbReference>
<dbReference type="FunFam" id="2.40.30.110:FF:000003">
    <property type="entry name" value="Aminomethyltransferase"/>
    <property type="match status" value="1"/>
</dbReference>
<evidence type="ECO:0000256" key="3">
    <source>
        <dbReference type="ARBA" id="ARBA00022576"/>
    </source>
</evidence>
<comment type="similarity">
    <text evidence="1 7">Belongs to the GcvT family.</text>
</comment>
<dbReference type="InterPro" id="IPR029043">
    <property type="entry name" value="GcvT/YgfZ_C"/>
</dbReference>
<evidence type="ECO:0000256" key="4">
    <source>
        <dbReference type="ARBA" id="ARBA00022679"/>
    </source>
</evidence>
<dbReference type="SUPFAM" id="SSF103025">
    <property type="entry name" value="Folate-binding domain"/>
    <property type="match status" value="1"/>
</dbReference>
<dbReference type="PIRSF" id="PIRSF006487">
    <property type="entry name" value="GcvT"/>
    <property type="match status" value="1"/>
</dbReference>
<evidence type="ECO:0000256" key="8">
    <source>
        <dbReference type="PIRSR" id="PIRSR006487-1"/>
    </source>
</evidence>
<dbReference type="AlphaFoldDB" id="A0A1S6IUA0"/>
<dbReference type="InterPro" id="IPR013977">
    <property type="entry name" value="GcvT_C"/>
</dbReference>
<keyword evidence="12" id="KW-1185">Reference proteome</keyword>
<dbReference type="NCBIfam" id="TIGR00528">
    <property type="entry name" value="gcvT"/>
    <property type="match status" value="1"/>
</dbReference>
<dbReference type="Proteomes" id="UP000189464">
    <property type="component" value="Chromosome"/>
</dbReference>
<dbReference type="SUPFAM" id="SSF101790">
    <property type="entry name" value="Aminomethyltransferase beta-barrel domain"/>
    <property type="match status" value="1"/>
</dbReference>
<evidence type="ECO:0000259" key="10">
    <source>
        <dbReference type="Pfam" id="PF08669"/>
    </source>
</evidence>
<keyword evidence="3 7" id="KW-0032">Aminotransferase</keyword>
<dbReference type="Gene3D" id="4.10.1250.10">
    <property type="entry name" value="Aminomethyltransferase fragment"/>
    <property type="match status" value="1"/>
</dbReference>
<dbReference type="NCBIfam" id="NF001567">
    <property type="entry name" value="PRK00389.1"/>
    <property type="match status" value="1"/>
</dbReference>
<comment type="catalytic activity">
    <reaction evidence="6 7">
        <text>N(6)-[(R)-S(8)-aminomethyldihydrolipoyl]-L-lysyl-[protein] + (6S)-5,6,7,8-tetrahydrofolate = N(6)-[(R)-dihydrolipoyl]-L-lysyl-[protein] + (6R)-5,10-methylene-5,6,7,8-tetrahydrofolate + NH4(+)</text>
        <dbReference type="Rhea" id="RHEA:16945"/>
        <dbReference type="Rhea" id="RHEA-COMP:10475"/>
        <dbReference type="Rhea" id="RHEA-COMP:10492"/>
        <dbReference type="ChEBI" id="CHEBI:15636"/>
        <dbReference type="ChEBI" id="CHEBI:28938"/>
        <dbReference type="ChEBI" id="CHEBI:57453"/>
        <dbReference type="ChEBI" id="CHEBI:83100"/>
        <dbReference type="ChEBI" id="CHEBI:83143"/>
        <dbReference type="EC" id="2.1.2.10"/>
    </reaction>
</comment>
<protein>
    <recommendedName>
        <fullName evidence="2 7">Aminomethyltransferase</fullName>
        <ecNumber evidence="2 7">2.1.2.10</ecNumber>
    </recommendedName>
    <alternativeName>
        <fullName evidence="5 7">Glycine cleavage system T protein</fullName>
    </alternativeName>
</protein>
<dbReference type="PANTHER" id="PTHR43757">
    <property type="entry name" value="AMINOMETHYLTRANSFERASE"/>
    <property type="match status" value="1"/>
</dbReference>
<dbReference type="GO" id="GO:0008483">
    <property type="term" value="F:transaminase activity"/>
    <property type="evidence" value="ECO:0007669"/>
    <property type="project" value="UniProtKB-KW"/>
</dbReference>
<feature type="domain" description="Aminomethyltransferase C-terminal" evidence="10">
    <location>
        <begin position="286"/>
        <end position="363"/>
    </location>
</feature>
<dbReference type="InterPro" id="IPR006222">
    <property type="entry name" value="GCVT_N"/>
</dbReference>
<dbReference type="InterPro" id="IPR028896">
    <property type="entry name" value="GcvT/YgfZ/DmdA"/>
</dbReference>
<dbReference type="Gene3D" id="3.30.70.1400">
    <property type="entry name" value="Aminomethyltransferase beta-barrel domains"/>
    <property type="match status" value="1"/>
</dbReference>
<dbReference type="Pfam" id="PF01571">
    <property type="entry name" value="GCV_T"/>
    <property type="match status" value="1"/>
</dbReference>